<keyword evidence="8" id="KW-1185">Reference proteome</keyword>
<dbReference type="PANTHER" id="PTHR30055">
    <property type="entry name" value="HTH-TYPE TRANSCRIPTIONAL REGULATOR RUTR"/>
    <property type="match status" value="1"/>
</dbReference>
<sequence length="237" mass="25619">MTEAAKRIDATSLAPRTPQDAAGRGTALDSDTNDFELGRGSRLPRNKRRAQLLTAAQEIFAANGYHATAMDEIAEHAGVSKPVLYQHFPGKLELYVALLEEHVDELISNVRAALASTPDNKHRVNAAVGAYFDFVNGRTGAYRMVFESDLRGDAQVQRAVERATTDIVDALTDTITADAGLDSTRARLLAAGLVGLSQVSARFWMENPSSIHRDEAVGLISQLAWRGIGAGYPLQQS</sequence>
<proteinExistence type="predicted"/>
<reference evidence="7 8" key="1">
    <citation type="submission" date="2017-06" db="EMBL/GenBank/DDBJ databases">
        <authorList>
            <person name="Kim H.J."/>
            <person name="Triplett B.A."/>
        </authorList>
    </citation>
    <scope>NUCLEOTIDE SEQUENCE [LARGE SCALE GENOMIC DNA]</scope>
    <source>
        <strain evidence="7 8">DSM 45207</strain>
    </source>
</reference>
<dbReference type="PANTHER" id="PTHR30055:SF160">
    <property type="entry name" value="TRANSCRIPTIONAL REGULATORY PROTEIN (PROBABLY ASNC-FAMILY)-RELATED"/>
    <property type="match status" value="1"/>
</dbReference>
<dbReference type="GO" id="GO:0003700">
    <property type="term" value="F:DNA-binding transcription factor activity"/>
    <property type="evidence" value="ECO:0007669"/>
    <property type="project" value="TreeGrafter"/>
</dbReference>
<evidence type="ECO:0000256" key="3">
    <source>
        <dbReference type="ARBA" id="ARBA00023163"/>
    </source>
</evidence>
<evidence type="ECO:0000256" key="1">
    <source>
        <dbReference type="ARBA" id="ARBA00023015"/>
    </source>
</evidence>
<evidence type="ECO:0000259" key="6">
    <source>
        <dbReference type="PROSITE" id="PS50977"/>
    </source>
</evidence>
<name>A0A238W0X2_9PSEU</name>
<accession>A0A238W0X2</accession>
<evidence type="ECO:0000313" key="8">
    <source>
        <dbReference type="Proteomes" id="UP000198348"/>
    </source>
</evidence>
<dbReference type="GO" id="GO:0000976">
    <property type="term" value="F:transcription cis-regulatory region binding"/>
    <property type="evidence" value="ECO:0007669"/>
    <property type="project" value="TreeGrafter"/>
</dbReference>
<organism evidence="7 8">
    <name type="scientific">Haloechinothrix alba</name>
    <dbReference type="NCBI Taxonomy" id="664784"/>
    <lineage>
        <taxon>Bacteria</taxon>
        <taxon>Bacillati</taxon>
        <taxon>Actinomycetota</taxon>
        <taxon>Actinomycetes</taxon>
        <taxon>Pseudonocardiales</taxon>
        <taxon>Pseudonocardiaceae</taxon>
        <taxon>Haloechinothrix</taxon>
    </lineage>
</organism>
<dbReference type="AlphaFoldDB" id="A0A238W0X2"/>
<dbReference type="PRINTS" id="PR00455">
    <property type="entry name" value="HTHTETR"/>
</dbReference>
<dbReference type="FunFam" id="1.10.10.60:FF:000141">
    <property type="entry name" value="TetR family transcriptional regulator"/>
    <property type="match status" value="1"/>
</dbReference>
<dbReference type="InterPro" id="IPR009057">
    <property type="entry name" value="Homeodomain-like_sf"/>
</dbReference>
<protein>
    <submittedName>
        <fullName evidence="7">Transcriptional regulator, TetR family</fullName>
    </submittedName>
</protein>
<evidence type="ECO:0000313" key="7">
    <source>
        <dbReference type="EMBL" id="SNR39359.1"/>
    </source>
</evidence>
<dbReference type="PROSITE" id="PS50977">
    <property type="entry name" value="HTH_TETR_2"/>
    <property type="match status" value="1"/>
</dbReference>
<dbReference type="InterPro" id="IPR050109">
    <property type="entry name" value="HTH-type_TetR-like_transc_reg"/>
</dbReference>
<feature type="DNA-binding region" description="H-T-H motif" evidence="4">
    <location>
        <begin position="69"/>
        <end position="88"/>
    </location>
</feature>
<dbReference type="GO" id="GO:0045892">
    <property type="term" value="P:negative regulation of DNA-templated transcription"/>
    <property type="evidence" value="ECO:0007669"/>
    <property type="project" value="UniProtKB-ARBA"/>
</dbReference>
<evidence type="ECO:0000256" key="2">
    <source>
        <dbReference type="ARBA" id="ARBA00023125"/>
    </source>
</evidence>
<keyword evidence="2 4" id="KW-0238">DNA-binding</keyword>
<feature type="domain" description="HTH tetR-type" evidence="6">
    <location>
        <begin position="46"/>
        <end position="106"/>
    </location>
</feature>
<feature type="region of interest" description="Disordered" evidence="5">
    <location>
        <begin position="1"/>
        <end position="41"/>
    </location>
</feature>
<dbReference type="OrthoDB" id="70491at2"/>
<dbReference type="SUPFAM" id="SSF46689">
    <property type="entry name" value="Homeodomain-like"/>
    <property type="match status" value="1"/>
</dbReference>
<dbReference type="Pfam" id="PF00440">
    <property type="entry name" value="TetR_N"/>
    <property type="match status" value="1"/>
</dbReference>
<dbReference type="SUPFAM" id="SSF48498">
    <property type="entry name" value="Tetracyclin repressor-like, C-terminal domain"/>
    <property type="match status" value="1"/>
</dbReference>
<keyword evidence="3" id="KW-0804">Transcription</keyword>
<dbReference type="Proteomes" id="UP000198348">
    <property type="component" value="Unassembled WGS sequence"/>
</dbReference>
<evidence type="ECO:0000256" key="4">
    <source>
        <dbReference type="PROSITE-ProRule" id="PRU00335"/>
    </source>
</evidence>
<dbReference type="InterPro" id="IPR036271">
    <property type="entry name" value="Tet_transcr_reg_TetR-rel_C_sf"/>
</dbReference>
<evidence type="ECO:0000256" key="5">
    <source>
        <dbReference type="SAM" id="MobiDB-lite"/>
    </source>
</evidence>
<dbReference type="Gene3D" id="1.10.357.10">
    <property type="entry name" value="Tetracycline Repressor, domain 2"/>
    <property type="match status" value="1"/>
</dbReference>
<gene>
    <name evidence="7" type="ORF">SAMN06265360_104220</name>
</gene>
<dbReference type="InterPro" id="IPR001647">
    <property type="entry name" value="HTH_TetR"/>
</dbReference>
<dbReference type="RefSeq" id="WP_089300292.1">
    <property type="nucleotide sequence ID" value="NZ_FZNW01000004.1"/>
</dbReference>
<keyword evidence="1" id="KW-0805">Transcription regulation</keyword>
<dbReference type="EMBL" id="FZNW01000004">
    <property type="protein sequence ID" value="SNR39359.1"/>
    <property type="molecule type" value="Genomic_DNA"/>
</dbReference>